<dbReference type="InterPro" id="IPR007419">
    <property type="entry name" value="BFD-like_2Fe2S-bd_dom"/>
</dbReference>
<dbReference type="InterPro" id="IPR052745">
    <property type="entry name" value="G3P_Oxidase/Oxidoreductase"/>
</dbReference>
<dbReference type="PANTHER" id="PTHR42720">
    <property type="entry name" value="GLYCEROL-3-PHOSPHATE DEHYDROGENASE"/>
    <property type="match status" value="1"/>
</dbReference>
<evidence type="ECO:0000313" key="4">
    <source>
        <dbReference type="Proteomes" id="UP000824160"/>
    </source>
</evidence>
<dbReference type="CDD" id="cd19946">
    <property type="entry name" value="GlpA-like_Fer2_BFD-like"/>
    <property type="match status" value="1"/>
</dbReference>
<dbReference type="InterPro" id="IPR041854">
    <property type="entry name" value="BFD-like_2Fe2S-bd_dom_sf"/>
</dbReference>
<dbReference type="Gene3D" id="3.30.9.10">
    <property type="entry name" value="D-Amino Acid Oxidase, subunit A, domain 2"/>
    <property type="match status" value="1"/>
</dbReference>
<name>A0A9D1KQV7_9FIRM</name>
<reference evidence="3" key="1">
    <citation type="submission" date="2020-10" db="EMBL/GenBank/DDBJ databases">
        <authorList>
            <person name="Gilroy R."/>
        </authorList>
    </citation>
    <scope>NUCLEOTIDE SEQUENCE</scope>
    <source>
        <strain evidence="3">ChiBcec7-5410</strain>
    </source>
</reference>
<protein>
    <submittedName>
        <fullName evidence="3">NAD(P)/FAD-dependent oxidoreductase</fullName>
    </submittedName>
</protein>
<feature type="domain" description="FAD dependent oxidoreductase" evidence="1">
    <location>
        <begin position="3"/>
        <end position="353"/>
    </location>
</feature>
<evidence type="ECO:0000259" key="1">
    <source>
        <dbReference type="Pfam" id="PF01266"/>
    </source>
</evidence>
<feature type="domain" description="BFD-like [2Fe-2S]-binding" evidence="2">
    <location>
        <begin position="399"/>
        <end position="452"/>
    </location>
</feature>
<proteinExistence type="predicted"/>
<dbReference type="InterPro" id="IPR036188">
    <property type="entry name" value="FAD/NAD-bd_sf"/>
</dbReference>
<gene>
    <name evidence="3" type="ORF">IAC43_04430</name>
</gene>
<dbReference type="SUPFAM" id="SSF54373">
    <property type="entry name" value="FAD-linked reductases, C-terminal domain"/>
    <property type="match status" value="1"/>
</dbReference>
<evidence type="ECO:0000313" key="3">
    <source>
        <dbReference type="EMBL" id="HIT94408.1"/>
    </source>
</evidence>
<organism evidence="3 4">
    <name type="scientific">Candidatus Faecivivens stercoripullorum</name>
    <dbReference type="NCBI Taxonomy" id="2840805"/>
    <lineage>
        <taxon>Bacteria</taxon>
        <taxon>Bacillati</taxon>
        <taxon>Bacillota</taxon>
        <taxon>Clostridia</taxon>
        <taxon>Eubacteriales</taxon>
        <taxon>Oscillospiraceae</taxon>
        <taxon>Oscillospiraceae incertae sedis</taxon>
        <taxon>Candidatus Faecivivens</taxon>
    </lineage>
</organism>
<dbReference type="PANTHER" id="PTHR42720:SF1">
    <property type="entry name" value="GLYCEROL 3-PHOSPHATE OXIDASE"/>
    <property type="match status" value="1"/>
</dbReference>
<dbReference type="Pfam" id="PF01266">
    <property type="entry name" value="DAO"/>
    <property type="match status" value="1"/>
</dbReference>
<dbReference type="Proteomes" id="UP000824160">
    <property type="component" value="Unassembled WGS sequence"/>
</dbReference>
<reference evidence="3" key="2">
    <citation type="journal article" date="2021" name="PeerJ">
        <title>Extensive microbial diversity within the chicken gut microbiome revealed by metagenomics and culture.</title>
        <authorList>
            <person name="Gilroy R."/>
            <person name="Ravi A."/>
            <person name="Getino M."/>
            <person name="Pursley I."/>
            <person name="Horton D.L."/>
            <person name="Alikhan N.F."/>
            <person name="Baker D."/>
            <person name="Gharbi K."/>
            <person name="Hall N."/>
            <person name="Watson M."/>
            <person name="Adriaenssens E.M."/>
            <person name="Foster-Nyarko E."/>
            <person name="Jarju S."/>
            <person name="Secka A."/>
            <person name="Antonio M."/>
            <person name="Oren A."/>
            <person name="Chaudhuri R.R."/>
            <person name="La Ragione R."/>
            <person name="Hildebrand F."/>
            <person name="Pallen M.J."/>
        </authorList>
    </citation>
    <scope>NUCLEOTIDE SEQUENCE</scope>
    <source>
        <strain evidence="3">ChiBcec7-5410</strain>
    </source>
</reference>
<dbReference type="SUPFAM" id="SSF51905">
    <property type="entry name" value="FAD/NAD(P)-binding domain"/>
    <property type="match status" value="1"/>
</dbReference>
<comment type="caution">
    <text evidence="3">The sequence shown here is derived from an EMBL/GenBank/DDBJ whole genome shotgun (WGS) entry which is preliminary data.</text>
</comment>
<sequence length="483" mass="51733">MMDVAVIGAGVVGALIARELSRYELDVCMLEKADDVAMGTSKANSAIIHAGFDCQPGSVMARMNVRGNAMMDELAKQLSVPFKRNGSMVLAFNEEDVGTLQVLLDRGIKNGVPGVKIVSGDEAREMEPNVSGEVVAALVAPSGGIVCPYELTIAAAGNAMDNGVKLITGFEVVDARFDKGVWTLVSADGEEVQAKYVVNAAGLFSDRVAALMGDADYHVFPRRGEYLLLDRDQGKMVSHTIFQCPSVMGKGILVTPTVDGNLLLGPTSENREDREDTATTAEGLATVARLASKSVPGVNLRAVITSFTGLRSCSKEHDFVIEPSKNRPQLVEITGIESPGLSSAPAIAEYAVSLLAEMGVQLKEKADFNPIRHPIPRFREMDIEERRKLIAEDARFGQIICRCETVTEGEIVRALHQNPPAHDLDGVKRRTRTGMGRCNGGFCTPQAVEIIARELGIPVEQVTKCGGASRLLVGKAKEGDLDA</sequence>
<dbReference type="Gene3D" id="1.10.10.1100">
    <property type="entry name" value="BFD-like [2Fe-2S]-binding domain"/>
    <property type="match status" value="1"/>
</dbReference>
<accession>A0A9D1KQV7</accession>
<evidence type="ECO:0000259" key="2">
    <source>
        <dbReference type="Pfam" id="PF04324"/>
    </source>
</evidence>
<dbReference type="Pfam" id="PF04324">
    <property type="entry name" value="Fer2_BFD"/>
    <property type="match status" value="1"/>
</dbReference>
<dbReference type="EMBL" id="DVLW01000116">
    <property type="protein sequence ID" value="HIT94408.1"/>
    <property type="molecule type" value="Genomic_DNA"/>
</dbReference>
<dbReference type="AlphaFoldDB" id="A0A9D1KQV7"/>
<dbReference type="Gene3D" id="3.50.50.60">
    <property type="entry name" value="FAD/NAD(P)-binding domain"/>
    <property type="match status" value="1"/>
</dbReference>
<dbReference type="InterPro" id="IPR006076">
    <property type="entry name" value="FAD-dep_OxRdtase"/>
</dbReference>